<feature type="signal peptide" evidence="1">
    <location>
        <begin position="1"/>
        <end position="18"/>
    </location>
</feature>
<protein>
    <submittedName>
        <fullName evidence="2">Uncharacterized protein</fullName>
    </submittedName>
</protein>
<comment type="caution">
    <text evidence="2">The sequence shown here is derived from an EMBL/GenBank/DDBJ whole genome shotgun (WGS) entry which is preliminary data.</text>
</comment>
<feature type="chain" id="PRO_5046421390" evidence="1">
    <location>
        <begin position="19"/>
        <end position="139"/>
    </location>
</feature>
<gene>
    <name evidence="2" type="ORF">BASA50_005835</name>
</gene>
<evidence type="ECO:0000313" key="3">
    <source>
        <dbReference type="Proteomes" id="UP001648503"/>
    </source>
</evidence>
<dbReference type="EMBL" id="JAFCIX010000309">
    <property type="protein sequence ID" value="KAH6595423.1"/>
    <property type="molecule type" value="Genomic_DNA"/>
</dbReference>
<keyword evidence="3" id="KW-1185">Reference proteome</keyword>
<evidence type="ECO:0000256" key="1">
    <source>
        <dbReference type="SAM" id="SignalP"/>
    </source>
</evidence>
<accession>A0ABQ8FC47</accession>
<organism evidence="2 3">
    <name type="scientific">Batrachochytrium salamandrivorans</name>
    <dbReference type="NCBI Taxonomy" id="1357716"/>
    <lineage>
        <taxon>Eukaryota</taxon>
        <taxon>Fungi</taxon>
        <taxon>Fungi incertae sedis</taxon>
        <taxon>Chytridiomycota</taxon>
        <taxon>Chytridiomycota incertae sedis</taxon>
        <taxon>Chytridiomycetes</taxon>
        <taxon>Rhizophydiales</taxon>
        <taxon>Rhizophydiales incertae sedis</taxon>
        <taxon>Batrachochytrium</taxon>
    </lineage>
</organism>
<evidence type="ECO:0000313" key="2">
    <source>
        <dbReference type="EMBL" id="KAH6595423.1"/>
    </source>
</evidence>
<name>A0ABQ8FC47_9FUNG</name>
<proteinExistence type="predicted"/>
<reference evidence="2 3" key="1">
    <citation type="submission" date="2021-02" db="EMBL/GenBank/DDBJ databases">
        <title>Variation within the Batrachochytrium salamandrivorans European outbreak.</title>
        <authorList>
            <person name="Kelly M."/>
            <person name="Pasmans F."/>
            <person name="Shea T.P."/>
            <person name="Munoz J.F."/>
            <person name="Carranza S."/>
            <person name="Cuomo C.A."/>
            <person name="Martel A."/>
        </authorList>
    </citation>
    <scope>NUCLEOTIDE SEQUENCE [LARGE SCALE GENOMIC DNA]</scope>
    <source>
        <strain evidence="2 3">AMFP18/2</strain>
    </source>
</reference>
<sequence>MKLIPFAVLSFLAITVSAQPPQTGTQDAQGSDQNRVRVKLTEVRKFYKKDPHLSLGIDRMERLKRAQFDLGIQMHETMTGFDNSDADKDRDLRPDGEYEKVFKHWNDVTRAIKDEMDELQMVVINSGGLIILPKALDGN</sequence>
<dbReference type="Proteomes" id="UP001648503">
    <property type="component" value="Unassembled WGS sequence"/>
</dbReference>
<keyword evidence="1" id="KW-0732">Signal</keyword>